<keyword evidence="3" id="KW-1185">Reference proteome</keyword>
<dbReference type="InterPro" id="IPR000477">
    <property type="entry name" value="RT_dom"/>
</dbReference>
<evidence type="ECO:0000313" key="3">
    <source>
        <dbReference type="Proteomes" id="UP001327560"/>
    </source>
</evidence>
<sequence length="492" mass="55336">MLKPHIGGCGQRDGGLKKVIGIQDTFSNSPQQEEHLTGSPQFRLTKALLRAFFGAIFARFSTIVGSRYFTFVGMNSINPTMSSRPDRIPSELFKFFWPDIKEKVLDILIGLQINPGSLSRLNNAIITVIPKKEGASSPNDFRPIILENSIVKIFSKLLANRLLGVIHLLIDKHQGASLQGRSSLECFMTVAETIWASKRLRFDDCLIKVDFEKAFDFVDLSFILSLLKARGFPPHWILWIRSLLNTAESKHRRGLWQGNPLSPSLFILVVDALSRVLSHAYSQGLIKGALNQHIPNDVTHILFADDPMLSSDSPTTSLSNLAYILKCFKLCFGLKINNSKTKLLPLLDHSDATLGFAQSFGCSVGEFPLSYLGLPLRQKGLTRDDWRSVISKVDTRLDAWQGRLLSQIDKLRRRSLWTGRRADSAQGNYLVAWDKTLCTKAEGGLKIVNLAIHNKARLGHWIWKLCSRSGMFWTDILQEQALLHLEKYPQLA</sequence>
<dbReference type="SUPFAM" id="SSF56672">
    <property type="entry name" value="DNA/RNA polymerases"/>
    <property type="match status" value="1"/>
</dbReference>
<protein>
    <recommendedName>
        <fullName evidence="1">Reverse transcriptase domain-containing protein</fullName>
    </recommendedName>
</protein>
<organism evidence="2 3">
    <name type="scientific">Canna indica</name>
    <name type="common">Indian-shot</name>
    <dbReference type="NCBI Taxonomy" id="4628"/>
    <lineage>
        <taxon>Eukaryota</taxon>
        <taxon>Viridiplantae</taxon>
        <taxon>Streptophyta</taxon>
        <taxon>Embryophyta</taxon>
        <taxon>Tracheophyta</taxon>
        <taxon>Spermatophyta</taxon>
        <taxon>Magnoliopsida</taxon>
        <taxon>Liliopsida</taxon>
        <taxon>Zingiberales</taxon>
        <taxon>Cannaceae</taxon>
        <taxon>Canna</taxon>
    </lineage>
</organism>
<dbReference type="PROSITE" id="PS50878">
    <property type="entry name" value="RT_POL"/>
    <property type="match status" value="1"/>
</dbReference>
<dbReference type="EMBL" id="CP136891">
    <property type="protein sequence ID" value="WOK97665.1"/>
    <property type="molecule type" value="Genomic_DNA"/>
</dbReference>
<evidence type="ECO:0000313" key="2">
    <source>
        <dbReference type="EMBL" id="WOK97665.1"/>
    </source>
</evidence>
<dbReference type="Pfam" id="PF00078">
    <property type="entry name" value="RVT_1"/>
    <property type="match status" value="1"/>
</dbReference>
<name>A0AAQ3Q3Z1_9LILI</name>
<dbReference type="PANTHER" id="PTHR33116">
    <property type="entry name" value="REVERSE TRANSCRIPTASE ZINC-BINDING DOMAIN-CONTAINING PROTEIN-RELATED-RELATED"/>
    <property type="match status" value="1"/>
</dbReference>
<dbReference type="InterPro" id="IPR043502">
    <property type="entry name" value="DNA/RNA_pol_sf"/>
</dbReference>
<accession>A0AAQ3Q3Z1</accession>
<evidence type="ECO:0000259" key="1">
    <source>
        <dbReference type="PROSITE" id="PS50878"/>
    </source>
</evidence>
<dbReference type="CDD" id="cd01650">
    <property type="entry name" value="RT_nLTR_like"/>
    <property type="match status" value="1"/>
</dbReference>
<gene>
    <name evidence="2" type="ORF">Cni_G06373</name>
</gene>
<dbReference type="PANTHER" id="PTHR33116:SF78">
    <property type="entry name" value="OS12G0587133 PROTEIN"/>
    <property type="match status" value="1"/>
</dbReference>
<dbReference type="Proteomes" id="UP001327560">
    <property type="component" value="Chromosome 2"/>
</dbReference>
<reference evidence="2 3" key="1">
    <citation type="submission" date="2023-10" db="EMBL/GenBank/DDBJ databases">
        <title>Chromosome-scale genome assembly provides insights into flower coloration mechanisms of Canna indica.</title>
        <authorList>
            <person name="Li C."/>
        </authorList>
    </citation>
    <scope>NUCLEOTIDE SEQUENCE [LARGE SCALE GENOMIC DNA]</scope>
    <source>
        <tissue evidence="2">Flower</tissue>
    </source>
</reference>
<proteinExistence type="predicted"/>
<dbReference type="AlphaFoldDB" id="A0AAQ3Q3Z1"/>
<feature type="domain" description="Reverse transcriptase" evidence="1">
    <location>
        <begin position="110"/>
        <end position="376"/>
    </location>
</feature>